<dbReference type="SUPFAM" id="SSF48452">
    <property type="entry name" value="TPR-like"/>
    <property type="match status" value="1"/>
</dbReference>
<sequence length="1096" mass="118615">MIPTLRLALLLSLGLALAACKQAPEPLSDDLIARNNEAVGLMGQYRNEEARAIFAELATQRPDEPLLRSNEAIATLNRQTEGDEERALAIARSILEQHPGHLPAQYVAGLAHLYLGRVEEALPHLQTVAKADSSDAHAAYFTGQAMGQLDRPDEALALYRQAISADPYLGSAYYAAALVLRGRGEAEEARRLLGDYQKLQGNPRAKLAEFRYTRMGDKAMAQVLGQPEPGTSTPPEGAVFEAAERVAELPVQPGRSLITADIDGDGRQDLLLLGPHGAMQWRADGRTYQALPLPQGFPSAARSGAFGDLENDGRLDLVLCGASGITLWQVDGSGRHAPRADVLPAEAGAACHDVQLFDADHDGDLDIYRVGGAGNPGELLNNNLDGSWRALSADAEALRGPQAGAVQMLVVDAEGDRDLDLVFLDAEGGLHWLRNDRLWAYEPQPLEPIWQEGWGSITMVDLEVEGRPTLLMVDREGRIQQGRLDSGELAPLALPPTLSPVQGVDVLDADGDGREDLLLRHAEGLSVVSRDAGGAWRLLWEHAAIADAALAVLEDPARGPALIFTDLDQDNAGLWRAAPGPGRWGFVALAPSGRSADADGMRSNASGIGTEIRLRRGAHWSIGHLLDRGSGAGQSLQPIAFGVGDAGQADFVELQWSDGVMQTELALPAGKLHRIEETQRQLASCPVLFAWDGERFRFVSDLLGVGGIGFLLAPGQYAPSRPWEYFRLPDGLAVERDGAYRLKIAEPMEEAAYLDSVRLHVYDLPPGWSMSLDERMHTGGGPAPTGAPLFYRTPASPAVVSIRDGEGGDLTATLREADFEAVDPGPRDPRFLGRLAGEQRVELHLVEPLQPGADYAVVGNGWVEYPYSQTLFAAWQAGADYRSYSLDLGDGRGSWREAYAQFGYPAGMPREFALPLPRVETPLPALRLRGNLEVYLDRLDVVRVEPAPEALVHRVLSPDSAQMQRIGFPRREVHAGKRPDYDYGERAAFWDTRYPVGAYTDFGPVEPLLEAVDDGFAIVGPGDALDLSFEAPPAPPEGYTRVLVLEARGYAKDMDLYTRDGGTLGPMPITAELDQDARAGGDALNRQFNQRFQGGR</sequence>
<protein>
    <submittedName>
        <fullName evidence="5">FG-GAP-like repeat-containing protein</fullName>
    </submittedName>
</protein>
<dbReference type="Pfam" id="PF13432">
    <property type="entry name" value="TPR_16"/>
    <property type="match status" value="1"/>
</dbReference>
<dbReference type="InterPro" id="IPR028994">
    <property type="entry name" value="Integrin_alpha_N"/>
</dbReference>
<evidence type="ECO:0000256" key="1">
    <source>
        <dbReference type="ARBA" id="ARBA00022729"/>
    </source>
</evidence>
<dbReference type="PANTHER" id="PTHR46580">
    <property type="entry name" value="SENSOR KINASE-RELATED"/>
    <property type="match status" value="1"/>
</dbReference>
<feature type="chain" id="PRO_5046505794" evidence="3">
    <location>
        <begin position="19"/>
        <end position="1096"/>
    </location>
</feature>
<proteinExistence type="predicted"/>
<dbReference type="SUPFAM" id="SSF69318">
    <property type="entry name" value="Integrin alpha N-terminal domain"/>
    <property type="match status" value="1"/>
</dbReference>
<dbReference type="RefSeq" id="WP_248205824.1">
    <property type="nucleotide sequence ID" value="NZ_JALNMH010000003.1"/>
</dbReference>
<dbReference type="Proteomes" id="UP001431449">
    <property type="component" value="Unassembled WGS sequence"/>
</dbReference>
<gene>
    <name evidence="5" type="ORF">M0G41_04815</name>
</gene>
<dbReference type="PANTHER" id="PTHR46580:SF2">
    <property type="entry name" value="MAM DOMAIN-CONTAINING PROTEIN"/>
    <property type="match status" value="1"/>
</dbReference>
<dbReference type="InterPro" id="IPR013517">
    <property type="entry name" value="FG-GAP"/>
</dbReference>
<feature type="signal peptide" evidence="3">
    <location>
        <begin position="1"/>
        <end position="18"/>
    </location>
</feature>
<evidence type="ECO:0000259" key="4">
    <source>
        <dbReference type="Pfam" id="PF07593"/>
    </source>
</evidence>
<organism evidence="5 6">
    <name type="scientific">Pseudomarimonas salicorniae</name>
    <dbReference type="NCBI Taxonomy" id="2933270"/>
    <lineage>
        <taxon>Bacteria</taxon>
        <taxon>Pseudomonadati</taxon>
        <taxon>Pseudomonadota</taxon>
        <taxon>Gammaproteobacteria</taxon>
        <taxon>Lysobacterales</taxon>
        <taxon>Lysobacteraceae</taxon>
        <taxon>Pseudomarimonas</taxon>
    </lineage>
</organism>
<evidence type="ECO:0000256" key="3">
    <source>
        <dbReference type="SAM" id="SignalP"/>
    </source>
</evidence>
<dbReference type="InterPro" id="IPR011519">
    <property type="entry name" value="UnbV_ASPIC"/>
</dbReference>
<keyword evidence="1 3" id="KW-0732">Signal</keyword>
<keyword evidence="2" id="KW-0802">TPR repeat</keyword>
<dbReference type="Gene3D" id="1.25.40.10">
    <property type="entry name" value="Tetratricopeptide repeat domain"/>
    <property type="match status" value="1"/>
</dbReference>
<keyword evidence="6" id="KW-1185">Reference proteome</keyword>
<dbReference type="PROSITE" id="PS50005">
    <property type="entry name" value="TPR"/>
    <property type="match status" value="1"/>
</dbReference>
<evidence type="ECO:0000313" key="5">
    <source>
        <dbReference type="EMBL" id="MCK7592990.1"/>
    </source>
</evidence>
<evidence type="ECO:0000256" key="2">
    <source>
        <dbReference type="PROSITE-ProRule" id="PRU00339"/>
    </source>
</evidence>
<name>A0ABT0GEL8_9GAMM</name>
<dbReference type="PROSITE" id="PS51257">
    <property type="entry name" value="PROKAR_LIPOPROTEIN"/>
    <property type="match status" value="1"/>
</dbReference>
<feature type="domain" description="ASPIC/UnbV" evidence="4">
    <location>
        <begin position="607"/>
        <end position="671"/>
    </location>
</feature>
<reference evidence="5" key="1">
    <citation type="submission" date="2022-04" db="EMBL/GenBank/DDBJ databases">
        <title>Lysobacter sp. CAU 1642 isolated from sea sand.</title>
        <authorList>
            <person name="Kim W."/>
        </authorList>
    </citation>
    <scope>NUCLEOTIDE SEQUENCE</scope>
    <source>
        <strain evidence="5">CAU 1642</strain>
    </source>
</reference>
<dbReference type="InterPro" id="IPR019734">
    <property type="entry name" value="TPR_rpt"/>
</dbReference>
<dbReference type="Pfam" id="PF13517">
    <property type="entry name" value="FG-GAP_3"/>
    <property type="match status" value="1"/>
</dbReference>
<dbReference type="EMBL" id="JALNMH010000003">
    <property type="protein sequence ID" value="MCK7592990.1"/>
    <property type="molecule type" value="Genomic_DNA"/>
</dbReference>
<dbReference type="Pfam" id="PF07593">
    <property type="entry name" value="UnbV_ASPIC"/>
    <property type="match status" value="1"/>
</dbReference>
<accession>A0ABT0GEL8</accession>
<comment type="caution">
    <text evidence="5">The sequence shown here is derived from an EMBL/GenBank/DDBJ whole genome shotgun (WGS) entry which is preliminary data.</text>
</comment>
<feature type="repeat" description="TPR" evidence="2">
    <location>
        <begin position="136"/>
        <end position="169"/>
    </location>
</feature>
<dbReference type="InterPro" id="IPR011990">
    <property type="entry name" value="TPR-like_helical_dom_sf"/>
</dbReference>
<evidence type="ECO:0000313" key="6">
    <source>
        <dbReference type="Proteomes" id="UP001431449"/>
    </source>
</evidence>